<dbReference type="EMBL" id="REGN01001111">
    <property type="protein sequence ID" value="RNA36945.1"/>
    <property type="molecule type" value="Genomic_DNA"/>
</dbReference>
<organism evidence="1 2">
    <name type="scientific">Brachionus plicatilis</name>
    <name type="common">Marine rotifer</name>
    <name type="synonym">Brachionus muelleri</name>
    <dbReference type="NCBI Taxonomy" id="10195"/>
    <lineage>
        <taxon>Eukaryota</taxon>
        <taxon>Metazoa</taxon>
        <taxon>Spiralia</taxon>
        <taxon>Gnathifera</taxon>
        <taxon>Rotifera</taxon>
        <taxon>Eurotatoria</taxon>
        <taxon>Monogononta</taxon>
        <taxon>Pseudotrocha</taxon>
        <taxon>Ploima</taxon>
        <taxon>Brachionidae</taxon>
        <taxon>Brachionus</taxon>
    </lineage>
</organism>
<comment type="caution">
    <text evidence="1">The sequence shown here is derived from an EMBL/GenBank/DDBJ whole genome shotgun (WGS) entry which is preliminary data.</text>
</comment>
<name>A0A3M7SMN9_BRAPC</name>
<keyword evidence="2" id="KW-1185">Reference proteome</keyword>
<evidence type="ECO:0000313" key="2">
    <source>
        <dbReference type="Proteomes" id="UP000276133"/>
    </source>
</evidence>
<protein>
    <submittedName>
        <fullName evidence="1">Signal peptidase I</fullName>
    </submittedName>
</protein>
<sequence>MKKSGSIDQGAKFMIWLEWTFDRNAQVIGLSFVECSQLDIQMIQWYLTGLGPQLDLGQNLIGERIAHDKARVTMGTSQIDQSALGQNDHVATILQLVSVHLRLNGRLFDTIFVQPFHIQLTVKVTNVAQNGIVVHCFHMSWGDDSTASGRCDKDAALWRSLVHCGHLVAFHRSLQGIDGVNFGDDHSGTE</sequence>
<proteinExistence type="predicted"/>
<dbReference type="Proteomes" id="UP000276133">
    <property type="component" value="Unassembled WGS sequence"/>
</dbReference>
<dbReference type="AntiFam" id="ANF00237">
    <property type="entry name" value="Shadow ORF (opposite ahcY)"/>
</dbReference>
<evidence type="ECO:0000313" key="1">
    <source>
        <dbReference type="EMBL" id="RNA36945.1"/>
    </source>
</evidence>
<dbReference type="AlphaFoldDB" id="A0A3M7SMN9"/>
<reference evidence="1 2" key="1">
    <citation type="journal article" date="2018" name="Sci. Rep.">
        <title>Genomic signatures of local adaptation to the degree of environmental predictability in rotifers.</title>
        <authorList>
            <person name="Franch-Gras L."/>
            <person name="Hahn C."/>
            <person name="Garcia-Roger E.M."/>
            <person name="Carmona M.J."/>
            <person name="Serra M."/>
            <person name="Gomez A."/>
        </authorList>
    </citation>
    <scope>NUCLEOTIDE SEQUENCE [LARGE SCALE GENOMIC DNA]</scope>
    <source>
        <strain evidence="1">HYR1</strain>
    </source>
</reference>
<accession>A0A3M7SMN9</accession>
<gene>
    <name evidence="1" type="ORF">BpHYR1_037042</name>
</gene>